<evidence type="ECO:0000256" key="1">
    <source>
        <dbReference type="SAM" id="MobiDB-lite"/>
    </source>
</evidence>
<organism evidence="2 3">
    <name type="scientific">Actinosynnema pretiosum</name>
    <dbReference type="NCBI Taxonomy" id="42197"/>
    <lineage>
        <taxon>Bacteria</taxon>
        <taxon>Bacillati</taxon>
        <taxon>Actinomycetota</taxon>
        <taxon>Actinomycetes</taxon>
        <taxon>Pseudonocardiales</taxon>
        <taxon>Pseudonocardiaceae</taxon>
        <taxon>Actinosynnema</taxon>
    </lineage>
</organism>
<dbReference type="EMBL" id="CP023445">
    <property type="protein sequence ID" value="ATE55660.1"/>
    <property type="molecule type" value="Genomic_DNA"/>
</dbReference>
<dbReference type="KEGG" id="apre:CNX65_22170"/>
<proteinExistence type="predicted"/>
<dbReference type="Proteomes" id="UP000218505">
    <property type="component" value="Chromosome"/>
</dbReference>
<gene>
    <name evidence="2" type="ORF">CNX65_22170</name>
</gene>
<name>A0A290Z9E8_9PSEU</name>
<feature type="compositionally biased region" description="Basic and acidic residues" evidence="1">
    <location>
        <begin position="64"/>
        <end position="75"/>
    </location>
</feature>
<reference evidence="2" key="1">
    <citation type="submission" date="2017-09" db="EMBL/GenBank/DDBJ databases">
        <title>Complete Genome Sequence of ansamitocin-producing Bacterium Actinosynnema pretiosum X47.</title>
        <authorList>
            <person name="Cao G."/>
            <person name="Zong G."/>
            <person name="Zhong C."/>
            <person name="Fu J."/>
        </authorList>
    </citation>
    <scope>NUCLEOTIDE SEQUENCE [LARGE SCALE GENOMIC DNA]</scope>
    <source>
        <strain evidence="2">X47</strain>
    </source>
</reference>
<keyword evidence="3" id="KW-1185">Reference proteome</keyword>
<evidence type="ECO:0000313" key="3">
    <source>
        <dbReference type="Proteomes" id="UP000218505"/>
    </source>
</evidence>
<evidence type="ECO:0000313" key="2">
    <source>
        <dbReference type="EMBL" id="ATE55660.1"/>
    </source>
</evidence>
<sequence length="90" mass="9112">MARRTEQVAPPVSSSVLGPPCPRASPGHTAASSVNGRDVTGVAFAGSGAPVCAVPVVRAVSRDDATGRGAADHRGAAPMSQRVRVTRQPR</sequence>
<dbReference type="AlphaFoldDB" id="A0A290Z9E8"/>
<protein>
    <submittedName>
        <fullName evidence="2">Uncharacterized protein</fullName>
    </submittedName>
</protein>
<feature type="region of interest" description="Disordered" evidence="1">
    <location>
        <begin position="64"/>
        <end position="90"/>
    </location>
</feature>
<accession>A0A290Z9E8</accession>
<feature type="region of interest" description="Disordered" evidence="1">
    <location>
        <begin position="1"/>
        <end position="34"/>
    </location>
</feature>